<feature type="transmembrane region" description="Helical" evidence="6">
    <location>
        <begin position="43"/>
        <end position="66"/>
    </location>
</feature>
<dbReference type="EMBL" id="MDYN01000001">
    <property type="protein sequence ID" value="OQD90663.1"/>
    <property type="molecule type" value="Genomic_DNA"/>
</dbReference>
<comment type="caution">
    <text evidence="8">The sequence shown here is derived from an EMBL/GenBank/DDBJ whole genome shotgun (WGS) entry which is preliminary data.</text>
</comment>
<sequence length="355" mass="40002">MSLSPFGEPPLGTDLSQEHRVRNNAAVISTLRLQQTRIAEDDWMIILSLLPLTANFICTIIGGQYGLGKHVWIVPINDVVKVMQLLFVYVLIYVAVVPLIKLSVLLFYQRIFGMTKMMWFCVFLTVGYVISCYIAFLVCCRPVSYYWSQYIDPTGGKCIFNLYPFYIGNAAANVTTDVIILLVPVPLVWKLQMRTSQKFMLCGIFMLGGFVCVASIIRIYYMTFLGSSVDITWIMDDVFIWSSVEPCIGILCASLPTLQPLLRLVIARVFGTSMGRYETSLQSKQEAERKHKKANWKPAVPPDWDEALLTTNAGPVEMGPLGRKGSYEGTITVDREFQMVEESHKQGIKLLTGTQ</sequence>
<feature type="transmembrane region" description="Helical" evidence="6">
    <location>
        <begin position="86"/>
        <end position="108"/>
    </location>
</feature>
<proteinExistence type="inferred from homology"/>
<feature type="domain" description="Rhodopsin" evidence="7">
    <location>
        <begin position="34"/>
        <end position="263"/>
    </location>
</feature>
<dbReference type="PANTHER" id="PTHR33048:SF163">
    <property type="entry name" value="INTEGRAL MEMBRANE PROTEIN (AFU_ORTHOLOGUE AFUA_8G05510)"/>
    <property type="match status" value="1"/>
</dbReference>
<comment type="subcellular location">
    <subcellularLocation>
        <location evidence="1">Membrane</location>
        <topology evidence="1">Multi-pass membrane protein</topology>
    </subcellularLocation>
</comment>
<dbReference type="GO" id="GO:0016020">
    <property type="term" value="C:membrane"/>
    <property type="evidence" value="ECO:0007669"/>
    <property type="project" value="UniProtKB-SubCell"/>
</dbReference>
<dbReference type="STRING" id="416450.A0A1V6QN62"/>
<dbReference type="AlphaFoldDB" id="A0A1V6QN62"/>
<evidence type="ECO:0000256" key="6">
    <source>
        <dbReference type="SAM" id="Phobius"/>
    </source>
</evidence>
<dbReference type="InterPro" id="IPR052337">
    <property type="entry name" value="SAT4-like"/>
</dbReference>
<dbReference type="Proteomes" id="UP000191672">
    <property type="component" value="Unassembled WGS sequence"/>
</dbReference>
<evidence type="ECO:0000256" key="2">
    <source>
        <dbReference type="ARBA" id="ARBA00022692"/>
    </source>
</evidence>
<feature type="transmembrane region" description="Helical" evidence="6">
    <location>
        <begin position="120"/>
        <end position="145"/>
    </location>
</feature>
<evidence type="ECO:0000256" key="3">
    <source>
        <dbReference type="ARBA" id="ARBA00022989"/>
    </source>
</evidence>
<keyword evidence="4 6" id="KW-0472">Membrane</keyword>
<dbReference type="PANTHER" id="PTHR33048">
    <property type="entry name" value="PTH11-LIKE INTEGRAL MEMBRANE PROTEIN (AFU_ORTHOLOGUE AFUA_5G11245)"/>
    <property type="match status" value="1"/>
</dbReference>
<accession>A0A1V6QN62</accession>
<reference evidence="9" key="1">
    <citation type="journal article" date="2017" name="Nat. Microbiol.">
        <title>Global analysis of biosynthetic gene clusters reveals vast potential of secondary metabolite production in Penicillium species.</title>
        <authorList>
            <person name="Nielsen J.C."/>
            <person name="Grijseels S."/>
            <person name="Prigent S."/>
            <person name="Ji B."/>
            <person name="Dainat J."/>
            <person name="Nielsen K.F."/>
            <person name="Frisvad J.C."/>
            <person name="Workman M."/>
            <person name="Nielsen J."/>
        </authorList>
    </citation>
    <scope>NUCLEOTIDE SEQUENCE [LARGE SCALE GENOMIC DNA]</scope>
    <source>
        <strain evidence="9">IBT 31811</strain>
    </source>
</reference>
<gene>
    <name evidence="8" type="ORF">PENANT_c001G09303</name>
</gene>
<organism evidence="8 9">
    <name type="scientific">Penicillium antarcticum</name>
    <dbReference type="NCBI Taxonomy" id="416450"/>
    <lineage>
        <taxon>Eukaryota</taxon>
        <taxon>Fungi</taxon>
        <taxon>Dikarya</taxon>
        <taxon>Ascomycota</taxon>
        <taxon>Pezizomycotina</taxon>
        <taxon>Eurotiomycetes</taxon>
        <taxon>Eurotiomycetidae</taxon>
        <taxon>Eurotiales</taxon>
        <taxon>Aspergillaceae</taxon>
        <taxon>Penicillium</taxon>
    </lineage>
</organism>
<protein>
    <recommendedName>
        <fullName evidence="7">Rhodopsin domain-containing protein</fullName>
    </recommendedName>
</protein>
<name>A0A1V6QN62_9EURO</name>
<evidence type="ECO:0000256" key="5">
    <source>
        <dbReference type="ARBA" id="ARBA00038359"/>
    </source>
</evidence>
<evidence type="ECO:0000259" key="7">
    <source>
        <dbReference type="Pfam" id="PF20684"/>
    </source>
</evidence>
<evidence type="ECO:0000256" key="4">
    <source>
        <dbReference type="ARBA" id="ARBA00023136"/>
    </source>
</evidence>
<dbReference type="Pfam" id="PF20684">
    <property type="entry name" value="Fung_rhodopsin"/>
    <property type="match status" value="1"/>
</dbReference>
<evidence type="ECO:0000313" key="9">
    <source>
        <dbReference type="Proteomes" id="UP000191672"/>
    </source>
</evidence>
<comment type="similarity">
    <text evidence="5">Belongs to the SAT4 family.</text>
</comment>
<keyword evidence="3 6" id="KW-1133">Transmembrane helix</keyword>
<keyword evidence="2 6" id="KW-0812">Transmembrane</keyword>
<evidence type="ECO:0000313" key="8">
    <source>
        <dbReference type="EMBL" id="OQD90663.1"/>
    </source>
</evidence>
<feature type="transmembrane region" description="Helical" evidence="6">
    <location>
        <begin position="165"/>
        <end position="187"/>
    </location>
</feature>
<feature type="transmembrane region" description="Helical" evidence="6">
    <location>
        <begin position="199"/>
        <end position="219"/>
    </location>
</feature>
<evidence type="ECO:0000256" key="1">
    <source>
        <dbReference type="ARBA" id="ARBA00004141"/>
    </source>
</evidence>
<dbReference type="InterPro" id="IPR049326">
    <property type="entry name" value="Rhodopsin_dom_fungi"/>
</dbReference>
<keyword evidence="9" id="KW-1185">Reference proteome</keyword>